<keyword evidence="11 12" id="KW-0326">Glycosidase</keyword>
<proteinExistence type="inferred from homology"/>
<dbReference type="NCBIfam" id="TIGR01083">
    <property type="entry name" value="nth"/>
    <property type="match status" value="1"/>
</dbReference>
<dbReference type="GO" id="GO:0051539">
    <property type="term" value="F:4 iron, 4 sulfur cluster binding"/>
    <property type="evidence" value="ECO:0007669"/>
    <property type="project" value="UniProtKB-KW"/>
</dbReference>
<evidence type="ECO:0000256" key="4">
    <source>
        <dbReference type="ARBA" id="ARBA00022763"/>
    </source>
</evidence>
<evidence type="ECO:0000259" key="13">
    <source>
        <dbReference type="SMART" id="SM00278"/>
    </source>
</evidence>
<name>A0A9D9HP93_9SPIR</name>
<comment type="caution">
    <text evidence="12">Lacks conserved residue(s) required for the propagation of feature annotation.</text>
</comment>
<dbReference type="GO" id="GO:0046872">
    <property type="term" value="F:metal ion binding"/>
    <property type="evidence" value="ECO:0007669"/>
    <property type="project" value="UniProtKB-KW"/>
</dbReference>
<dbReference type="PIRSF" id="PIRSF001435">
    <property type="entry name" value="Nth"/>
    <property type="match status" value="1"/>
</dbReference>
<evidence type="ECO:0000256" key="3">
    <source>
        <dbReference type="ARBA" id="ARBA00022723"/>
    </source>
</evidence>
<dbReference type="GO" id="GO:0140078">
    <property type="term" value="F:class I DNA-(apurinic or apyrimidinic site) endonuclease activity"/>
    <property type="evidence" value="ECO:0007669"/>
    <property type="project" value="UniProtKB-EC"/>
</dbReference>
<dbReference type="Proteomes" id="UP000823638">
    <property type="component" value="Unassembled WGS sequence"/>
</dbReference>
<evidence type="ECO:0000313" key="15">
    <source>
        <dbReference type="EMBL" id="MBO8457536.1"/>
    </source>
</evidence>
<comment type="catalytic activity">
    <reaction evidence="12">
        <text>2'-deoxyribonucleotide-(2'-deoxyribose 5'-phosphate)-2'-deoxyribonucleotide-DNA = a 3'-end 2'-deoxyribonucleotide-(2,3-dehydro-2,3-deoxyribose 5'-phosphate)-DNA + a 5'-end 5'-phospho-2'-deoxyribonucleoside-DNA + H(+)</text>
        <dbReference type="Rhea" id="RHEA:66592"/>
        <dbReference type="Rhea" id="RHEA-COMP:13180"/>
        <dbReference type="Rhea" id="RHEA-COMP:16897"/>
        <dbReference type="Rhea" id="RHEA-COMP:17067"/>
        <dbReference type="ChEBI" id="CHEBI:15378"/>
        <dbReference type="ChEBI" id="CHEBI:136412"/>
        <dbReference type="ChEBI" id="CHEBI:157695"/>
        <dbReference type="ChEBI" id="CHEBI:167181"/>
        <dbReference type="EC" id="4.2.99.18"/>
    </reaction>
</comment>
<dbReference type="Gene3D" id="1.10.1670.10">
    <property type="entry name" value="Helix-hairpin-Helix base-excision DNA repair enzymes (C-terminal)"/>
    <property type="match status" value="1"/>
</dbReference>
<evidence type="ECO:0000256" key="7">
    <source>
        <dbReference type="ARBA" id="ARBA00023014"/>
    </source>
</evidence>
<keyword evidence="4 12" id="KW-0227">DNA damage</keyword>
<evidence type="ECO:0000256" key="11">
    <source>
        <dbReference type="ARBA" id="ARBA00023295"/>
    </source>
</evidence>
<gene>
    <name evidence="12 15" type="primary">nth</name>
    <name evidence="15" type="ORF">IAA81_04825</name>
</gene>
<dbReference type="SUPFAM" id="SSF48150">
    <property type="entry name" value="DNA-glycosylase"/>
    <property type="match status" value="1"/>
</dbReference>
<comment type="function">
    <text evidence="12">DNA repair enzyme that has both DNA N-glycosylase activity and AP-lyase activity. The DNA N-glycosylase activity releases various damaged pyrimidines from DNA by cleaving the N-glycosidic bond, leaving an AP (apurinic/apyrimidinic) site. The AP-lyase activity cleaves the phosphodiester bond 3' to the AP site by a beta-elimination, leaving a 3'-terminal unsaturated sugar and a product with a terminal 5'-phosphate.</text>
</comment>
<keyword evidence="2" id="KW-0004">4Fe-4S</keyword>
<evidence type="ECO:0000256" key="12">
    <source>
        <dbReference type="HAMAP-Rule" id="MF_00942"/>
    </source>
</evidence>
<dbReference type="InterPro" id="IPR003583">
    <property type="entry name" value="Hlx-hairpin-Hlx_DNA-bd_motif"/>
</dbReference>
<dbReference type="GO" id="GO:0019104">
    <property type="term" value="F:DNA N-glycosylase activity"/>
    <property type="evidence" value="ECO:0007669"/>
    <property type="project" value="UniProtKB-UniRule"/>
</dbReference>
<dbReference type="FunFam" id="1.10.340.30:FF:000001">
    <property type="entry name" value="Endonuclease III"/>
    <property type="match status" value="1"/>
</dbReference>
<evidence type="ECO:0000313" key="16">
    <source>
        <dbReference type="Proteomes" id="UP000823638"/>
    </source>
</evidence>
<dbReference type="Pfam" id="PF00633">
    <property type="entry name" value="HHH"/>
    <property type="match status" value="1"/>
</dbReference>
<keyword evidence="5 12" id="KW-0378">Hydrolase</keyword>
<comment type="caution">
    <text evidence="15">The sequence shown here is derived from an EMBL/GenBank/DDBJ whole genome shotgun (WGS) entry which is preliminary data.</text>
</comment>
<evidence type="ECO:0000256" key="6">
    <source>
        <dbReference type="ARBA" id="ARBA00023004"/>
    </source>
</evidence>
<dbReference type="PANTHER" id="PTHR10359:SF18">
    <property type="entry name" value="ENDONUCLEASE III"/>
    <property type="match status" value="1"/>
</dbReference>
<reference evidence="15" key="2">
    <citation type="journal article" date="2021" name="PeerJ">
        <title>Extensive microbial diversity within the chicken gut microbiome revealed by metagenomics and culture.</title>
        <authorList>
            <person name="Gilroy R."/>
            <person name="Ravi A."/>
            <person name="Getino M."/>
            <person name="Pursley I."/>
            <person name="Horton D.L."/>
            <person name="Alikhan N.F."/>
            <person name="Baker D."/>
            <person name="Gharbi K."/>
            <person name="Hall N."/>
            <person name="Watson M."/>
            <person name="Adriaenssens E.M."/>
            <person name="Foster-Nyarko E."/>
            <person name="Jarju S."/>
            <person name="Secka A."/>
            <person name="Antonio M."/>
            <person name="Oren A."/>
            <person name="Chaudhuri R.R."/>
            <person name="La Ragione R."/>
            <person name="Hildebrand F."/>
            <person name="Pallen M.J."/>
        </authorList>
    </citation>
    <scope>NUCLEOTIDE SEQUENCE</scope>
    <source>
        <strain evidence="15">10532</strain>
    </source>
</reference>
<dbReference type="CDD" id="cd00056">
    <property type="entry name" value="ENDO3c"/>
    <property type="match status" value="1"/>
</dbReference>
<dbReference type="HAMAP" id="MF_00942">
    <property type="entry name" value="Nth"/>
    <property type="match status" value="1"/>
</dbReference>
<dbReference type="SMART" id="SM00278">
    <property type="entry name" value="HhH1"/>
    <property type="match status" value="1"/>
</dbReference>
<evidence type="ECO:0000256" key="2">
    <source>
        <dbReference type="ARBA" id="ARBA00022485"/>
    </source>
</evidence>
<keyword evidence="9 12" id="KW-0234">DNA repair</keyword>
<evidence type="ECO:0000256" key="1">
    <source>
        <dbReference type="ARBA" id="ARBA00008343"/>
    </source>
</evidence>
<keyword evidence="10 12" id="KW-0456">Lyase</keyword>
<evidence type="ECO:0000256" key="8">
    <source>
        <dbReference type="ARBA" id="ARBA00023125"/>
    </source>
</evidence>
<keyword evidence="7" id="KW-0411">Iron-sulfur</keyword>
<sequence length="223" mass="25050">MDISGKKNKNKGIELLSRSEISEIFEIFKKKNPAPKSELTAPNNYTFLVSVVLSAQSTDKSVNKATKELYEKIKTPEEMLGLGEEKLLDYIKSIGLYKSKGKHIIQLSQILTEKFGSSIPETFEDLISLPGVGRKTANVILNSVHKKPTMPVDTHILRISPRIGLATGNTPEKVEKELLEVIPEQYLLNAHHWLILHGRYICTAKKPDCSNCPIERLCKKNNL</sequence>
<dbReference type="EC" id="4.2.99.18" evidence="12"/>
<keyword evidence="15" id="KW-0255">Endonuclease</keyword>
<dbReference type="SMART" id="SM00525">
    <property type="entry name" value="FES"/>
    <property type="match status" value="1"/>
</dbReference>
<reference evidence="15" key="1">
    <citation type="submission" date="2020-10" db="EMBL/GenBank/DDBJ databases">
        <authorList>
            <person name="Gilroy R."/>
        </authorList>
    </citation>
    <scope>NUCLEOTIDE SEQUENCE</scope>
    <source>
        <strain evidence="15">10532</strain>
    </source>
</reference>
<keyword evidence="15" id="KW-0540">Nuclease</keyword>
<dbReference type="Pfam" id="PF00730">
    <property type="entry name" value="HhH-GPD"/>
    <property type="match status" value="1"/>
</dbReference>
<evidence type="ECO:0000256" key="5">
    <source>
        <dbReference type="ARBA" id="ARBA00022801"/>
    </source>
</evidence>
<dbReference type="InterPro" id="IPR023170">
    <property type="entry name" value="HhH_base_excis_C"/>
</dbReference>
<dbReference type="InterPro" id="IPR011257">
    <property type="entry name" value="DNA_glycosylase"/>
</dbReference>
<dbReference type="InterPro" id="IPR000445">
    <property type="entry name" value="HhH_motif"/>
</dbReference>
<accession>A0A9D9HP93</accession>
<evidence type="ECO:0000256" key="9">
    <source>
        <dbReference type="ARBA" id="ARBA00023204"/>
    </source>
</evidence>
<comment type="cofactor">
    <cofactor evidence="12">
        <name>[4Fe-4S] cluster</name>
        <dbReference type="ChEBI" id="CHEBI:49883"/>
    </cofactor>
    <text evidence="12">Binds 1 [4Fe-4S] cluster.</text>
</comment>
<dbReference type="FunFam" id="1.10.1670.10:FF:000001">
    <property type="entry name" value="Endonuclease III"/>
    <property type="match status" value="1"/>
</dbReference>
<keyword evidence="8 12" id="KW-0238">DNA-binding</keyword>
<protein>
    <recommendedName>
        <fullName evidence="12">Endonuclease III</fullName>
        <ecNumber evidence="12">4.2.99.18</ecNumber>
    </recommendedName>
    <alternativeName>
        <fullName evidence="12">DNA-(apurinic or apyrimidinic site) lyase</fullName>
    </alternativeName>
</protein>
<dbReference type="AlphaFoldDB" id="A0A9D9HP93"/>
<feature type="domain" description="Helix-hairpin-helix DNA-binding motif class 1" evidence="13">
    <location>
        <begin position="124"/>
        <end position="143"/>
    </location>
</feature>
<dbReference type="GO" id="GO:0006285">
    <property type="term" value="P:base-excision repair, AP site formation"/>
    <property type="evidence" value="ECO:0007669"/>
    <property type="project" value="TreeGrafter"/>
</dbReference>
<keyword evidence="3" id="KW-0479">Metal-binding</keyword>
<dbReference type="GO" id="GO:0003677">
    <property type="term" value="F:DNA binding"/>
    <property type="evidence" value="ECO:0007669"/>
    <property type="project" value="UniProtKB-UniRule"/>
</dbReference>
<comment type="similarity">
    <text evidence="1 12">Belongs to the Nth/MutY family.</text>
</comment>
<feature type="domain" description="HhH-GPD" evidence="14">
    <location>
        <begin position="53"/>
        <end position="200"/>
    </location>
</feature>
<dbReference type="PANTHER" id="PTHR10359">
    <property type="entry name" value="A/G-SPECIFIC ADENINE GLYCOSYLASE/ENDONUCLEASE III"/>
    <property type="match status" value="1"/>
</dbReference>
<dbReference type="InterPro" id="IPR005759">
    <property type="entry name" value="Nth"/>
</dbReference>
<keyword evidence="6" id="KW-0408">Iron</keyword>
<evidence type="ECO:0000256" key="10">
    <source>
        <dbReference type="ARBA" id="ARBA00023239"/>
    </source>
</evidence>
<evidence type="ECO:0000259" key="14">
    <source>
        <dbReference type="SMART" id="SM00478"/>
    </source>
</evidence>
<dbReference type="SMART" id="SM00478">
    <property type="entry name" value="ENDO3c"/>
    <property type="match status" value="1"/>
</dbReference>
<dbReference type="Gene3D" id="1.10.340.30">
    <property type="entry name" value="Hypothetical protein, domain 2"/>
    <property type="match status" value="1"/>
</dbReference>
<dbReference type="InterPro" id="IPR003651">
    <property type="entry name" value="Endonuclease3_FeS-loop_motif"/>
</dbReference>
<dbReference type="InterPro" id="IPR003265">
    <property type="entry name" value="HhH-GPD_domain"/>
</dbReference>
<dbReference type="EMBL" id="JADIMM010000070">
    <property type="protein sequence ID" value="MBO8457536.1"/>
    <property type="molecule type" value="Genomic_DNA"/>
</dbReference>
<organism evidence="15 16">
    <name type="scientific">Candidatus Gallitreponema excrementavium</name>
    <dbReference type="NCBI Taxonomy" id="2840840"/>
    <lineage>
        <taxon>Bacteria</taxon>
        <taxon>Pseudomonadati</taxon>
        <taxon>Spirochaetota</taxon>
        <taxon>Spirochaetia</taxon>
        <taxon>Spirochaetales</taxon>
        <taxon>Candidatus Gallitreponema</taxon>
    </lineage>
</organism>